<evidence type="ECO:0000256" key="8">
    <source>
        <dbReference type="ARBA" id="ARBA00022692"/>
    </source>
</evidence>
<comment type="similarity">
    <text evidence="3">Belongs to the etk/wzc family.</text>
</comment>
<keyword evidence="11" id="KW-0067">ATP-binding</keyword>
<evidence type="ECO:0000256" key="12">
    <source>
        <dbReference type="ARBA" id="ARBA00022989"/>
    </source>
</evidence>
<evidence type="ECO:0000256" key="6">
    <source>
        <dbReference type="ARBA" id="ARBA00022519"/>
    </source>
</evidence>
<dbReference type="GO" id="GO:0005886">
    <property type="term" value="C:plasma membrane"/>
    <property type="evidence" value="ECO:0007669"/>
    <property type="project" value="UniProtKB-SubCell"/>
</dbReference>
<evidence type="ECO:0000256" key="11">
    <source>
        <dbReference type="ARBA" id="ARBA00022840"/>
    </source>
</evidence>
<dbReference type="Pfam" id="PF13807">
    <property type="entry name" value="GNVR"/>
    <property type="match status" value="1"/>
</dbReference>
<dbReference type="EC" id="2.7.10.2" evidence="4"/>
<keyword evidence="14" id="KW-0829">Tyrosine-protein kinase</keyword>
<dbReference type="CDD" id="cd05387">
    <property type="entry name" value="BY-kinase"/>
    <property type="match status" value="1"/>
</dbReference>
<evidence type="ECO:0000256" key="13">
    <source>
        <dbReference type="ARBA" id="ARBA00023136"/>
    </source>
</evidence>
<organism evidence="20 21">
    <name type="scientific">Apibacter mensalis</name>
    <dbReference type="NCBI Taxonomy" id="1586267"/>
    <lineage>
        <taxon>Bacteria</taxon>
        <taxon>Pseudomonadati</taxon>
        <taxon>Bacteroidota</taxon>
        <taxon>Flavobacteriia</taxon>
        <taxon>Flavobacteriales</taxon>
        <taxon>Weeksellaceae</taxon>
        <taxon>Apibacter</taxon>
    </lineage>
</organism>
<sequence>MKKNHKNLYFENDNDLDIKELAYRYLKYWKWIILSMILTTGIGYLYLKITPKKYLSESKILINSGNNENLIFSGLPEISDFSDLSRSKLEDWIEMLKSRRLLSKVIEKLNLNIQYAEKNGLLSKQVYEKDASVYIKFVDEKSKYLIDKSTNLEVVIFNNDKFICKDIDTKNEFHGNFGKPVKFPFGDIIFLRKPISKPGDRVFITIRPIIDVTLECISALEIENITKNGNTISVGMQSILPENANKLIDLLVLQLQDDIIDDRNKIGQNTISFINERLSLISKDLSDTDHNMEKYKSGKRIISVETEGSKEVQESSRIEEQLKQFSIQLSLIDYMEKFITSNNNSLLPSNIGLTDASLISTTHEFNKLVLERDKLLKSSTKENPIVKNLDIQIRDYNNNLRRSLRNYRNSTSIAIGNLQKQMDQVSNNISELPAKERGFKDIFRKQQTVEALYLLLLQKREEMEITTASTPNVIKVVDKSFYSNNPVYPKSYIILFISSIIGFIIPVGILYINFFFDNKVKSKKEIEKVVPNIPFIGYIPKAETNIVDIQSTNSSSAEAFRILRTNVNFLLPEFEYPTKCIYVTSTISGEGKTYTSVNLAFTLALANKKVLLIEGDIRKPKVRENLGITDKLEGISEYLSGNITDLSSKITSIFYSYNKNSLSSLKIDILTSGKIPPNPSELLMNGKFADIIDFGRNNYDYVIVDTAPVGVVTDTLLINNYADMVLYLIRVNYLQRNMLDVLVQLQREGKLNLHKTAILINNVDSKGGYGYTYTYGYGETKKPWFKRFINNYILKS</sequence>
<dbReference type="PANTHER" id="PTHR32309:SF13">
    <property type="entry name" value="FERRIC ENTEROBACTIN TRANSPORT PROTEIN FEPE"/>
    <property type="match status" value="1"/>
</dbReference>
<keyword evidence="6" id="KW-0997">Cell inner membrane</keyword>
<dbReference type="InterPro" id="IPR025669">
    <property type="entry name" value="AAA_dom"/>
</dbReference>
<dbReference type="RefSeq" id="WP_055424762.1">
    <property type="nucleotide sequence ID" value="NZ_FCOR01000002.1"/>
</dbReference>
<dbReference type="InterPro" id="IPR005702">
    <property type="entry name" value="Wzc-like_C"/>
</dbReference>
<dbReference type="InterPro" id="IPR027417">
    <property type="entry name" value="P-loop_NTPase"/>
</dbReference>
<proteinExistence type="inferred from homology"/>
<feature type="domain" description="AAA" evidence="18">
    <location>
        <begin position="579"/>
        <end position="734"/>
    </location>
</feature>
<name>A0A0X3AMC3_9FLAO</name>
<comment type="catalytic activity">
    <reaction evidence="15">
        <text>L-tyrosyl-[protein] + ATP = O-phospho-L-tyrosyl-[protein] + ADP + H(+)</text>
        <dbReference type="Rhea" id="RHEA:10596"/>
        <dbReference type="Rhea" id="RHEA-COMP:10136"/>
        <dbReference type="Rhea" id="RHEA-COMP:20101"/>
        <dbReference type="ChEBI" id="CHEBI:15378"/>
        <dbReference type="ChEBI" id="CHEBI:30616"/>
        <dbReference type="ChEBI" id="CHEBI:46858"/>
        <dbReference type="ChEBI" id="CHEBI:61978"/>
        <dbReference type="ChEBI" id="CHEBI:456216"/>
        <dbReference type="EC" id="2.7.10.2"/>
    </reaction>
</comment>
<feature type="domain" description="Polysaccharide chain length determinant N-terminal" evidence="17">
    <location>
        <begin position="14"/>
        <end position="109"/>
    </location>
</feature>
<dbReference type="AlphaFoldDB" id="A0A0X3AMC3"/>
<keyword evidence="8 16" id="KW-0812">Transmembrane</keyword>
<dbReference type="GO" id="GO:0005524">
    <property type="term" value="F:ATP binding"/>
    <property type="evidence" value="ECO:0007669"/>
    <property type="project" value="UniProtKB-KW"/>
</dbReference>
<evidence type="ECO:0000256" key="9">
    <source>
        <dbReference type="ARBA" id="ARBA00022741"/>
    </source>
</evidence>
<dbReference type="Proteomes" id="UP000182761">
    <property type="component" value="Unassembled WGS sequence"/>
</dbReference>
<evidence type="ECO:0000259" key="19">
    <source>
        <dbReference type="Pfam" id="PF13807"/>
    </source>
</evidence>
<dbReference type="Pfam" id="PF02706">
    <property type="entry name" value="Wzz"/>
    <property type="match status" value="1"/>
</dbReference>
<keyword evidence="7" id="KW-0808">Transferase</keyword>
<dbReference type="SUPFAM" id="SSF52540">
    <property type="entry name" value="P-loop containing nucleoside triphosphate hydrolases"/>
    <property type="match status" value="1"/>
</dbReference>
<evidence type="ECO:0000256" key="5">
    <source>
        <dbReference type="ARBA" id="ARBA00022475"/>
    </source>
</evidence>
<dbReference type="Pfam" id="PF13614">
    <property type="entry name" value="AAA_31"/>
    <property type="match status" value="1"/>
</dbReference>
<evidence type="ECO:0000256" key="14">
    <source>
        <dbReference type="ARBA" id="ARBA00023137"/>
    </source>
</evidence>
<evidence type="ECO:0000256" key="7">
    <source>
        <dbReference type="ARBA" id="ARBA00022679"/>
    </source>
</evidence>
<comment type="subcellular location">
    <subcellularLocation>
        <location evidence="1">Cell inner membrane</location>
        <topology evidence="1">Multi-pass membrane protein</topology>
    </subcellularLocation>
</comment>
<feature type="transmembrane region" description="Helical" evidence="16">
    <location>
        <begin position="28"/>
        <end position="47"/>
    </location>
</feature>
<evidence type="ECO:0000256" key="10">
    <source>
        <dbReference type="ARBA" id="ARBA00022777"/>
    </source>
</evidence>
<reference evidence="20 21" key="1">
    <citation type="submission" date="2016-01" db="EMBL/GenBank/DDBJ databases">
        <authorList>
            <person name="McClelland M."/>
            <person name="Jain A."/>
            <person name="Saraogi P."/>
            <person name="Mendelson R."/>
            <person name="Westerman R."/>
            <person name="SanMiguel P."/>
            <person name="Csonka L."/>
        </authorList>
    </citation>
    <scope>NUCLEOTIDE SEQUENCE [LARGE SCALE GENOMIC DNA]</scope>
    <source>
        <strain evidence="20 21">R-53146</strain>
    </source>
</reference>
<keyword evidence="13 16" id="KW-0472">Membrane</keyword>
<evidence type="ECO:0000256" key="15">
    <source>
        <dbReference type="ARBA" id="ARBA00051245"/>
    </source>
</evidence>
<evidence type="ECO:0000256" key="16">
    <source>
        <dbReference type="SAM" id="Phobius"/>
    </source>
</evidence>
<protein>
    <recommendedName>
        <fullName evidence="4">non-specific protein-tyrosine kinase</fullName>
        <ecNumber evidence="4">2.7.10.2</ecNumber>
    </recommendedName>
</protein>
<evidence type="ECO:0000259" key="17">
    <source>
        <dbReference type="Pfam" id="PF02706"/>
    </source>
</evidence>
<comment type="similarity">
    <text evidence="2">Belongs to the CpsD/CapB family.</text>
</comment>
<dbReference type="STRING" id="1586267.GCA_001418685_00355"/>
<evidence type="ECO:0000259" key="18">
    <source>
        <dbReference type="Pfam" id="PF13614"/>
    </source>
</evidence>
<dbReference type="EMBL" id="FCOR01000002">
    <property type="protein sequence ID" value="CVK15530.1"/>
    <property type="molecule type" value="Genomic_DNA"/>
</dbReference>
<keyword evidence="10" id="KW-0418">Kinase</keyword>
<dbReference type="GO" id="GO:0004715">
    <property type="term" value="F:non-membrane spanning protein tyrosine kinase activity"/>
    <property type="evidence" value="ECO:0007669"/>
    <property type="project" value="UniProtKB-EC"/>
</dbReference>
<keyword evidence="12 16" id="KW-1133">Transmembrane helix</keyword>
<dbReference type="InterPro" id="IPR003856">
    <property type="entry name" value="LPS_length_determ_N"/>
</dbReference>
<accession>A0A0X3AMC3</accession>
<keyword evidence="9" id="KW-0547">Nucleotide-binding</keyword>
<evidence type="ECO:0000313" key="20">
    <source>
        <dbReference type="EMBL" id="CVK15530.1"/>
    </source>
</evidence>
<evidence type="ECO:0000256" key="4">
    <source>
        <dbReference type="ARBA" id="ARBA00011903"/>
    </source>
</evidence>
<evidence type="ECO:0000256" key="1">
    <source>
        <dbReference type="ARBA" id="ARBA00004429"/>
    </source>
</evidence>
<dbReference type="OrthoDB" id="9794577at2"/>
<dbReference type="Gene3D" id="3.40.50.300">
    <property type="entry name" value="P-loop containing nucleotide triphosphate hydrolases"/>
    <property type="match status" value="1"/>
</dbReference>
<keyword evidence="21" id="KW-1185">Reference proteome</keyword>
<feature type="domain" description="Tyrosine-protein kinase G-rich" evidence="19">
    <location>
        <begin position="444"/>
        <end position="511"/>
    </location>
</feature>
<evidence type="ECO:0000256" key="2">
    <source>
        <dbReference type="ARBA" id="ARBA00007316"/>
    </source>
</evidence>
<feature type="transmembrane region" description="Helical" evidence="16">
    <location>
        <begin position="492"/>
        <end position="516"/>
    </location>
</feature>
<dbReference type="NCBIfam" id="TIGR01007">
    <property type="entry name" value="eps_fam"/>
    <property type="match status" value="1"/>
</dbReference>
<dbReference type="InterPro" id="IPR032807">
    <property type="entry name" value="GNVR"/>
</dbReference>
<keyword evidence="5" id="KW-1003">Cell membrane</keyword>
<dbReference type="InterPro" id="IPR050445">
    <property type="entry name" value="Bact_polysacc_biosynth/exp"/>
</dbReference>
<evidence type="ECO:0000256" key="3">
    <source>
        <dbReference type="ARBA" id="ARBA00008883"/>
    </source>
</evidence>
<evidence type="ECO:0000313" key="21">
    <source>
        <dbReference type="Proteomes" id="UP000182761"/>
    </source>
</evidence>
<gene>
    <name evidence="20" type="ORF">Ga0061079_10276</name>
</gene>
<dbReference type="PANTHER" id="PTHR32309">
    <property type="entry name" value="TYROSINE-PROTEIN KINASE"/>
    <property type="match status" value="1"/>
</dbReference>